<name>A0A4Y2WCU3_ARAVE</name>
<proteinExistence type="predicted"/>
<protein>
    <submittedName>
        <fullName evidence="2">Uncharacterized protein</fullName>
    </submittedName>
</protein>
<dbReference type="PROSITE" id="PS51257">
    <property type="entry name" value="PROKAR_LIPOPROTEIN"/>
    <property type="match status" value="1"/>
</dbReference>
<evidence type="ECO:0000313" key="3">
    <source>
        <dbReference type="Proteomes" id="UP000499080"/>
    </source>
</evidence>
<organism evidence="2 3">
    <name type="scientific">Araneus ventricosus</name>
    <name type="common">Orbweaver spider</name>
    <name type="synonym">Epeira ventricosa</name>
    <dbReference type="NCBI Taxonomy" id="182803"/>
    <lineage>
        <taxon>Eukaryota</taxon>
        <taxon>Metazoa</taxon>
        <taxon>Ecdysozoa</taxon>
        <taxon>Arthropoda</taxon>
        <taxon>Chelicerata</taxon>
        <taxon>Arachnida</taxon>
        <taxon>Araneae</taxon>
        <taxon>Araneomorphae</taxon>
        <taxon>Entelegynae</taxon>
        <taxon>Araneoidea</taxon>
        <taxon>Araneidae</taxon>
        <taxon>Araneus</taxon>
    </lineage>
</organism>
<dbReference type="OrthoDB" id="6473612at2759"/>
<accession>A0A4Y2WCU3</accession>
<dbReference type="AlphaFoldDB" id="A0A4Y2WCU3"/>
<sequence>MHPSNKCGCDESGYPLHFATSCPLTTSYHHKKPSPQYTTQWWRSALSSKLSTGRIDSLIKFLTTNEDLIKSHYPQDDADSDVDSTIASPPRTSQSSSIQSNSEISQFTH</sequence>
<dbReference type="EMBL" id="BGPR01058187">
    <property type="protein sequence ID" value="GBO34378.1"/>
    <property type="molecule type" value="Genomic_DNA"/>
</dbReference>
<evidence type="ECO:0000313" key="2">
    <source>
        <dbReference type="EMBL" id="GBO34378.1"/>
    </source>
</evidence>
<feature type="compositionally biased region" description="Polar residues" evidence="1">
    <location>
        <begin position="83"/>
        <end position="92"/>
    </location>
</feature>
<feature type="compositionally biased region" description="Low complexity" evidence="1">
    <location>
        <begin position="93"/>
        <end position="109"/>
    </location>
</feature>
<keyword evidence="3" id="KW-1185">Reference proteome</keyword>
<evidence type="ECO:0000256" key="1">
    <source>
        <dbReference type="SAM" id="MobiDB-lite"/>
    </source>
</evidence>
<comment type="caution">
    <text evidence="2">The sequence shown here is derived from an EMBL/GenBank/DDBJ whole genome shotgun (WGS) entry which is preliminary data.</text>
</comment>
<reference evidence="2 3" key="1">
    <citation type="journal article" date="2019" name="Sci. Rep.">
        <title>Orb-weaving spider Araneus ventricosus genome elucidates the spidroin gene catalogue.</title>
        <authorList>
            <person name="Kono N."/>
            <person name="Nakamura H."/>
            <person name="Ohtoshi R."/>
            <person name="Moran D.A.P."/>
            <person name="Shinohara A."/>
            <person name="Yoshida Y."/>
            <person name="Fujiwara M."/>
            <person name="Mori M."/>
            <person name="Tomita M."/>
            <person name="Arakawa K."/>
        </authorList>
    </citation>
    <scope>NUCLEOTIDE SEQUENCE [LARGE SCALE GENOMIC DNA]</scope>
</reference>
<gene>
    <name evidence="2" type="ORF">AVEN_268039_1</name>
</gene>
<dbReference type="Proteomes" id="UP000499080">
    <property type="component" value="Unassembled WGS sequence"/>
</dbReference>
<feature type="region of interest" description="Disordered" evidence="1">
    <location>
        <begin position="71"/>
        <end position="109"/>
    </location>
</feature>